<reference evidence="5" key="1">
    <citation type="submission" date="2021-01" db="EMBL/GenBank/DDBJ databases">
        <title>Genomic Encyclopedia of Type Strains, Phase IV (KMG-IV): sequencing the most valuable type-strain genomes for metagenomic binning, comparative biology and taxonomic classification.</title>
        <authorList>
            <person name="Goeker M."/>
        </authorList>
    </citation>
    <scope>NUCLEOTIDE SEQUENCE</scope>
    <source>
        <strain evidence="5">DSM 25523</strain>
    </source>
</reference>
<evidence type="ECO:0000259" key="4">
    <source>
        <dbReference type="SMART" id="SM00849"/>
    </source>
</evidence>
<comment type="catalytic activity">
    <reaction evidence="1">
        <text>3',5'-cyclic CMP + H2O = CMP + H(+)</text>
        <dbReference type="Rhea" id="RHEA:72675"/>
        <dbReference type="ChEBI" id="CHEBI:15377"/>
        <dbReference type="ChEBI" id="CHEBI:15378"/>
        <dbReference type="ChEBI" id="CHEBI:58003"/>
        <dbReference type="ChEBI" id="CHEBI:60377"/>
    </reaction>
    <physiologicalReaction direction="left-to-right" evidence="1">
        <dbReference type="Rhea" id="RHEA:72676"/>
    </physiologicalReaction>
</comment>
<evidence type="ECO:0000256" key="3">
    <source>
        <dbReference type="ARBA" id="ARBA00048505"/>
    </source>
</evidence>
<keyword evidence="5" id="KW-0378">Hydrolase</keyword>
<dbReference type="GO" id="GO:0016787">
    <property type="term" value="F:hydrolase activity"/>
    <property type="evidence" value="ECO:0007669"/>
    <property type="project" value="UniProtKB-KW"/>
</dbReference>
<evidence type="ECO:0000313" key="5">
    <source>
        <dbReference type="EMBL" id="MBM7589161.1"/>
    </source>
</evidence>
<comment type="catalytic activity">
    <reaction evidence="3">
        <text>3',5'-cyclic UMP + H2O = UMP + H(+)</text>
        <dbReference type="Rhea" id="RHEA:70575"/>
        <dbReference type="ChEBI" id="CHEBI:15377"/>
        <dbReference type="ChEBI" id="CHEBI:15378"/>
        <dbReference type="ChEBI" id="CHEBI:57865"/>
        <dbReference type="ChEBI" id="CHEBI:184387"/>
    </reaction>
    <physiologicalReaction direction="left-to-right" evidence="3">
        <dbReference type="Rhea" id="RHEA:70576"/>
    </physiologicalReaction>
</comment>
<feature type="domain" description="Metallo-beta-lactamase" evidence="4">
    <location>
        <begin position="23"/>
        <end position="235"/>
    </location>
</feature>
<keyword evidence="6" id="KW-1185">Reference proteome</keyword>
<dbReference type="Gene3D" id="3.60.15.10">
    <property type="entry name" value="Ribonuclease Z/Hydroxyacylglutathione hydrolase-like"/>
    <property type="match status" value="1"/>
</dbReference>
<dbReference type="RefSeq" id="WP_338028518.1">
    <property type="nucleotide sequence ID" value="NZ_BAABIN010000015.1"/>
</dbReference>
<comment type="caution">
    <text evidence="5">The sequence shown here is derived from an EMBL/GenBank/DDBJ whole genome shotgun (WGS) entry which is preliminary data.</text>
</comment>
<protein>
    <submittedName>
        <fullName evidence="5">Glyoxylase-like metal-dependent hydrolase (Beta-lactamase superfamily II)</fullName>
    </submittedName>
</protein>
<dbReference type="CDD" id="cd07725">
    <property type="entry name" value="TTHA1429-like_MBL-fold"/>
    <property type="match status" value="1"/>
</dbReference>
<dbReference type="Pfam" id="PF21221">
    <property type="entry name" value="B_lactamase-like_C"/>
    <property type="match status" value="1"/>
</dbReference>
<dbReference type="InterPro" id="IPR050662">
    <property type="entry name" value="Sec-metab_biosynth-thioest"/>
</dbReference>
<name>A0A938XZA6_9BACL</name>
<sequence length="321" mass="35931">MEIARVAEEIFRVPVPVPFPMKYVYCYVCKGKQGVKLIDAGFHYPPAQQAWQEAFAQLAIEPQDVQAIYLTHFHPDHFGLAGWLQQLTNAPVYMHEIELAMVKRVWEAGGNQTDRIREMCRQSGVPADLAGEIAAAMGKLNDHVQPLPSITPLADPEVELSGEAWQVLVTPGHSDGHTCFYQDRSKLLLAGDHLLDKITPNISLWPGAHPNPLRAYLESLHRLAKLEISLALPAHGGLIANAAERAEQIVQHHHRRLALMEEIAGEGQTAYQIAAQIFSYRELTPHQWRFALAETLAHLEYLVAEGRVVKQADEGQTVYQR</sequence>
<dbReference type="InterPro" id="IPR001279">
    <property type="entry name" value="Metallo-B-lactamas"/>
</dbReference>
<evidence type="ECO:0000256" key="1">
    <source>
        <dbReference type="ARBA" id="ARBA00034221"/>
    </source>
</evidence>
<dbReference type="InterPro" id="IPR048933">
    <property type="entry name" value="B_lactamase-like_C"/>
</dbReference>
<dbReference type="Proteomes" id="UP000717624">
    <property type="component" value="Unassembled WGS sequence"/>
</dbReference>
<organism evidence="5 6">
    <name type="scientific">Brevibacillus fulvus</name>
    <dbReference type="NCBI Taxonomy" id="1125967"/>
    <lineage>
        <taxon>Bacteria</taxon>
        <taxon>Bacillati</taxon>
        <taxon>Bacillota</taxon>
        <taxon>Bacilli</taxon>
        <taxon>Bacillales</taxon>
        <taxon>Paenibacillaceae</taxon>
        <taxon>Brevibacillus</taxon>
    </lineage>
</organism>
<dbReference type="SUPFAM" id="SSF56281">
    <property type="entry name" value="Metallo-hydrolase/oxidoreductase"/>
    <property type="match status" value="1"/>
</dbReference>
<dbReference type="EMBL" id="JAFBEB010000002">
    <property type="protein sequence ID" value="MBM7589161.1"/>
    <property type="molecule type" value="Genomic_DNA"/>
</dbReference>
<dbReference type="InterPro" id="IPR036388">
    <property type="entry name" value="WH-like_DNA-bd_sf"/>
</dbReference>
<dbReference type="AlphaFoldDB" id="A0A938XZA6"/>
<dbReference type="InterPro" id="IPR036866">
    <property type="entry name" value="RibonucZ/Hydroxyglut_hydro"/>
</dbReference>
<dbReference type="PANTHER" id="PTHR23131">
    <property type="entry name" value="ENDORIBONUCLEASE LACTB2"/>
    <property type="match status" value="1"/>
</dbReference>
<dbReference type="Pfam" id="PF00753">
    <property type="entry name" value="Lactamase_B"/>
    <property type="match status" value="1"/>
</dbReference>
<dbReference type="PANTHER" id="PTHR23131:SF4">
    <property type="entry name" value="METALLO-BETA-LACTAMASE SUPERFAMILY POTEIN"/>
    <property type="match status" value="1"/>
</dbReference>
<dbReference type="Gene3D" id="1.10.10.10">
    <property type="entry name" value="Winged helix-like DNA-binding domain superfamily/Winged helix DNA-binding domain"/>
    <property type="match status" value="1"/>
</dbReference>
<evidence type="ECO:0000256" key="2">
    <source>
        <dbReference type="ARBA" id="ARBA00034301"/>
    </source>
</evidence>
<comment type="function">
    <text evidence="2">Counteracts the endogenous Pycsar antiviral defense system. Phosphodiesterase that enables metal-dependent hydrolysis of host cyclic nucleotide Pycsar defense signals such as cCMP and cUMP.</text>
</comment>
<accession>A0A938XZA6</accession>
<evidence type="ECO:0000313" key="6">
    <source>
        <dbReference type="Proteomes" id="UP000717624"/>
    </source>
</evidence>
<dbReference type="SMART" id="SM00849">
    <property type="entry name" value="Lactamase_B"/>
    <property type="match status" value="1"/>
</dbReference>
<gene>
    <name evidence="5" type="ORF">JOD01_000759</name>
</gene>
<proteinExistence type="predicted"/>